<reference evidence="1" key="1">
    <citation type="submission" date="2014-11" db="EMBL/GenBank/DDBJ databases">
        <authorList>
            <person name="Amaro Gonzalez C."/>
        </authorList>
    </citation>
    <scope>NUCLEOTIDE SEQUENCE</scope>
</reference>
<accession>A0A0E9RLU3</accession>
<protein>
    <submittedName>
        <fullName evidence="1">Uncharacterized protein</fullName>
    </submittedName>
</protein>
<dbReference type="AlphaFoldDB" id="A0A0E9RLU3"/>
<evidence type="ECO:0000313" key="1">
    <source>
        <dbReference type="EMBL" id="JAH29767.1"/>
    </source>
</evidence>
<organism evidence="1">
    <name type="scientific">Anguilla anguilla</name>
    <name type="common">European freshwater eel</name>
    <name type="synonym">Muraena anguilla</name>
    <dbReference type="NCBI Taxonomy" id="7936"/>
    <lineage>
        <taxon>Eukaryota</taxon>
        <taxon>Metazoa</taxon>
        <taxon>Chordata</taxon>
        <taxon>Craniata</taxon>
        <taxon>Vertebrata</taxon>
        <taxon>Euteleostomi</taxon>
        <taxon>Actinopterygii</taxon>
        <taxon>Neopterygii</taxon>
        <taxon>Teleostei</taxon>
        <taxon>Anguilliformes</taxon>
        <taxon>Anguillidae</taxon>
        <taxon>Anguilla</taxon>
    </lineage>
</organism>
<dbReference type="EMBL" id="GBXM01078810">
    <property type="protein sequence ID" value="JAH29767.1"/>
    <property type="molecule type" value="Transcribed_RNA"/>
</dbReference>
<reference evidence="1" key="2">
    <citation type="journal article" date="2015" name="Fish Shellfish Immunol.">
        <title>Early steps in the European eel (Anguilla anguilla)-Vibrio vulnificus interaction in the gills: Role of the RtxA13 toxin.</title>
        <authorList>
            <person name="Callol A."/>
            <person name="Pajuelo D."/>
            <person name="Ebbesson L."/>
            <person name="Teles M."/>
            <person name="MacKenzie S."/>
            <person name="Amaro C."/>
        </authorList>
    </citation>
    <scope>NUCLEOTIDE SEQUENCE</scope>
</reference>
<name>A0A0E9RLU3_ANGAN</name>
<sequence length="79" mass="8831">MTPGCNESNLVKSDFNQTFTELAPPVASLNCIAGRQHCFSQDSHFCIYTINLQTDIQSNCSVDCYSRTENEIVTCDEKC</sequence>
<proteinExistence type="predicted"/>